<keyword evidence="2" id="KW-1185">Reference proteome</keyword>
<dbReference type="InterPro" id="IPR027056">
    <property type="entry name" value="Gluconate_2DH_su3"/>
</dbReference>
<dbReference type="RefSeq" id="WP_235293227.1">
    <property type="nucleotide sequence ID" value="NZ_BSOH01000005.1"/>
</dbReference>
<protein>
    <recommendedName>
        <fullName evidence="3">Gluconate 2-dehydrogenase subunit 3 family protein</fullName>
    </recommendedName>
</protein>
<gene>
    <name evidence="1" type="ORF">GCM10007940_10360</name>
</gene>
<accession>A0AA37WCE5</accession>
<reference evidence="1" key="1">
    <citation type="journal article" date="2014" name="Int. J. Syst. Evol. Microbiol.">
        <title>Complete genome sequence of Corynebacterium casei LMG S-19264T (=DSM 44701T), isolated from a smear-ripened cheese.</title>
        <authorList>
            <consortium name="US DOE Joint Genome Institute (JGI-PGF)"/>
            <person name="Walter F."/>
            <person name="Albersmeier A."/>
            <person name="Kalinowski J."/>
            <person name="Ruckert C."/>
        </authorList>
    </citation>
    <scope>NUCLEOTIDE SEQUENCE</scope>
    <source>
        <strain evidence="1">NBRC 108769</strain>
    </source>
</reference>
<organism evidence="1 2">
    <name type="scientific">Portibacter lacus</name>
    <dbReference type="NCBI Taxonomy" id="1099794"/>
    <lineage>
        <taxon>Bacteria</taxon>
        <taxon>Pseudomonadati</taxon>
        <taxon>Bacteroidota</taxon>
        <taxon>Saprospiria</taxon>
        <taxon>Saprospirales</taxon>
        <taxon>Haliscomenobacteraceae</taxon>
        <taxon>Portibacter</taxon>
    </lineage>
</organism>
<evidence type="ECO:0000313" key="2">
    <source>
        <dbReference type="Proteomes" id="UP001156666"/>
    </source>
</evidence>
<evidence type="ECO:0008006" key="3">
    <source>
        <dbReference type="Google" id="ProtNLM"/>
    </source>
</evidence>
<proteinExistence type="predicted"/>
<reference evidence="1" key="2">
    <citation type="submission" date="2023-01" db="EMBL/GenBank/DDBJ databases">
        <title>Draft genome sequence of Portibacter lacus strain NBRC 108769.</title>
        <authorList>
            <person name="Sun Q."/>
            <person name="Mori K."/>
        </authorList>
    </citation>
    <scope>NUCLEOTIDE SEQUENCE</scope>
    <source>
        <strain evidence="1">NBRC 108769</strain>
    </source>
</reference>
<dbReference type="Pfam" id="PF13618">
    <property type="entry name" value="Gluconate_2-dh3"/>
    <property type="match status" value="1"/>
</dbReference>
<name>A0AA37WCE5_9BACT</name>
<dbReference type="AlphaFoldDB" id="A0AA37WCE5"/>
<dbReference type="EMBL" id="BSOH01000005">
    <property type="protein sequence ID" value="GLR16421.1"/>
    <property type="molecule type" value="Genomic_DNA"/>
</dbReference>
<evidence type="ECO:0000313" key="1">
    <source>
        <dbReference type="EMBL" id="GLR16421.1"/>
    </source>
</evidence>
<comment type="caution">
    <text evidence="1">The sequence shown here is derived from an EMBL/GenBank/DDBJ whole genome shotgun (WGS) entry which is preliminary data.</text>
</comment>
<dbReference type="Proteomes" id="UP001156666">
    <property type="component" value="Unassembled WGS sequence"/>
</dbReference>
<sequence>MKRREILKYAAVATGAALSAPIILSLNSCKPDDFVKVENYKPTFFNDAQFNTLQSVVDFILPETDSPSASDLGVHQMIDNMVGNVYTEENRTKYKESFEELYRQLTTGKDFAKENETSQKEIISALNGKAVEAFREIKQQSVAYYLNTEEIGTKFLNYLPVPGKYEGCISLESVGGKKWAI</sequence>